<feature type="signal peptide" evidence="1">
    <location>
        <begin position="1"/>
        <end position="24"/>
    </location>
</feature>
<feature type="chain" id="PRO_5046166613" evidence="1">
    <location>
        <begin position="25"/>
        <end position="282"/>
    </location>
</feature>
<dbReference type="InterPro" id="IPR049672">
    <property type="entry name" value="Xrt_dep_XDP1"/>
</dbReference>
<protein>
    <submittedName>
        <fullName evidence="3">Exosortase-dependent surface protein XDP1</fullName>
    </submittedName>
</protein>
<dbReference type="NCBIfam" id="NF041927">
    <property type="entry name" value="Xrt_dep_XDP1"/>
    <property type="match status" value="1"/>
</dbReference>
<comment type="caution">
    <text evidence="3">The sequence shown here is derived from an EMBL/GenBank/DDBJ whole genome shotgun (WGS) entry which is preliminary data.</text>
</comment>
<dbReference type="NCBIfam" id="TIGR02595">
    <property type="entry name" value="PEP_CTERM"/>
    <property type="match status" value="1"/>
</dbReference>
<gene>
    <name evidence="3" type="primary">xdp1</name>
    <name evidence="3" type="ORF">ACG04R_03835</name>
</gene>
<dbReference type="Proteomes" id="UP001606134">
    <property type="component" value="Unassembled WGS sequence"/>
</dbReference>
<evidence type="ECO:0000256" key="1">
    <source>
        <dbReference type="SAM" id="SignalP"/>
    </source>
</evidence>
<dbReference type="InterPro" id="IPR013424">
    <property type="entry name" value="Ice-binding_C"/>
</dbReference>
<dbReference type="RefSeq" id="WP_394406547.1">
    <property type="nucleotide sequence ID" value="NZ_JBIGIC010000002.1"/>
</dbReference>
<sequence>MNKKQISRVLLALAFAGAGATAQASSTWAFTGVTTTDGANATTSYSATDGTLNISGGYIASGASSITAGNANSTLLHYSGGLGMGSDGTTAPNHAIDNVGNKEMVLLSFSQSVVLTSVGIGYWSGDADVSVFRLNSTTAPTLSGTTATAAGLTAAGWTLVGNYGDLQTDTTSPYTAINGATSTGVTGSTPTVTSSSVGSSWWLIMAYNSTLAGTTAKSGTLSDSDDYFKLFGVTTSVCSGSAATDCGSTTTKKVPEPASLALASIALVGVAGIRRRRTKAAA</sequence>
<feature type="domain" description="Ice-binding protein C-terminal" evidence="2">
    <location>
        <begin position="254"/>
        <end position="276"/>
    </location>
</feature>
<evidence type="ECO:0000313" key="4">
    <source>
        <dbReference type="Proteomes" id="UP001606134"/>
    </source>
</evidence>
<accession>A0ABW7H7A2</accession>
<evidence type="ECO:0000313" key="3">
    <source>
        <dbReference type="EMBL" id="MFG6485788.1"/>
    </source>
</evidence>
<keyword evidence="1" id="KW-0732">Signal</keyword>
<dbReference type="EMBL" id="JBIGIC010000002">
    <property type="protein sequence ID" value="MFG6485788.1"/>
    <property type="molecule type" value="Genomic_DNA"/>
</dbReference>
<keyword evidence="4" id="KW-1185">Reference proteome</keyword>
<proteinExistence type="predicted"/>
<name>A0ABW7H7A2_9BURK</name>
<organism evidence="3 4">
    <name type="scientific">Pelomonas candidula</name>
    <dbReference type="NCBI Taxonomy" id="3299025"/>
    <lineage>
        <taxon>Bacteria</taxon>
        <taxon>Pseudomonadati</taxon>
        <taxon>Pseudomonadota</taxon>
        <taxon>Betaproteobacteria</taxon>
        <taxon>Burkholderiales</taxon>
        <taxon>Sphaerotilaceae</taxon>
        <taxon>Roseateles</taxon>
    </lineage>
</organism>
<evidence type="ECO:0000259" key="2">
    <source>
        <dbReference type="Pfam" id="PF07589"/>
    </source>
</evidence>
<dbReference type="Pfam" id="PF07589">
    <property type="entry name" value="PEP-CTERM"/>
    <property type="match status" value="1"/>
</dbReference>
<reference evidence="3 4" key="1">
    <citation type="submission" date="2024-08" db="EMBL/GenBank/DDBJ databases">
        <authorList>
            <person name="Lu H."/>
        </authorList>
    </citation>
    <scope>NUCLEOTIDE SEQUENCE [LARGE SCALE GENOMIC DNA]</scope>
    <source>
        <strain evidence="3 4">BYS78W</strain>
    </source>
</reference>